<evidence type="ECO:0000256" key="1">
    <source>
        <dbReference type="SAM" id="Phobius"/>
    </source>
</evidence>
<accession>W9WQK5</accession>
<dbReference type="AlphaFoldDB" id="W9WQK5"/>
<organism evidence="2 3">
    <name type="scientific">Cladophialophora psammophila CBS 110553</name>
    <dbReference type="NCBI Taxonomy" id="1182543"/>
    <lineage>
        <taxon>Eukaryota</taxon>
        <taxon>Fungi</taxon>
        <taxon>Dikarya</taxon>
        <taxon>Ascomycota</taxon>
        <taxon>Pezizomycotina</taxon>
        <taxon>Eurotiomycetes</taxon>
        <taxon>Chaetothyriomycetidae</taxon>
        <taxon>Chaetothyriales</taxon>
        <taxon>Herpotrichiellaceae</taxon>
        <taxon>Cladophialophora</taxon>
    </lineage>
</organism>
<sequence>MISSPQEIQQTPNYLQTPLCSWGIQGPDNSVLLTGSILVAWSVATRSSLYPIFNNPVSTYVGKISYPLYLVRGMMIKYLGYNLLPGTLRVATGTSEYVELDLEWWGRVADWQKPIAYMLGLCFVVPACFLLADLFWRFGNSLRGVRKERRDIPRDSRFFFQSHR</sequence>
<dbReference type="EMBL" id="AMGX01000009">
    <property type="protein sequence ID" value="EXJ70472.1"/>
    <property type="molecule type" value="Genomic_DNA"/>
</dbReference>
<dbReference type="HOGENOM" id="CLU_1618845_0_0_1"/>
<gene>
    <name evidence="2" type="ORF">A1O5_06541</name>
</gene>
<dbReference type="Proteomes" id="UP000019471">
    <property type="component" value="Unassembled WGS sequence"/>
</dbReference>
<evidence type="ECO:0000313" key="3">
    <source>
        <dbReference type="Proteomes" id="UP000019471"/>
    </source>
</evidence>
<keyword evidence="1" id="KW-0812">Transmembrane</keyword>
<keyword evidence="1" id="KW-0472">Membrane</keyword>
<dbReference type="GeneID" id="19191251"/>
<keyword evidence="3" id="KW-1185">Reference proteome</keyword>
<comment type="caution">
    <text evidence="2">The sequence shown here is derived from an EMBL/GenBank/DDBJ whole genome shotgun (WGS) entry which is preliminary data.</text>
</comment>
<proteinExistence type="predicted"/>
<dbReference type="RefSeq" id="XP_007745324.1">
    <property type="nucleotide sequence ID" value="XM_007747134.1"/>
</dbReference>
<evidence type="ECO:0000313" key="2">
    <source>
        <dbReference type="EMBL" id="EXJ70472.1"/>
    </source>
</evidence>
<name>W9WQK5_9EURO</name>
<reference evidence="2 3" key="1">
    <citation type="submission" date="2013-03" db="EMBL/GenBank/DDBJ databases">
        <title>The Genome Sequence of Cladophialophora psammophila CBS 110553.</title>
        <authorList>
            <consortium name="The Broad Institute Genomics Platform"/>
            <person name="Cuomo C."/>
            <person name="de Hoog S."/>
            <person name="Gorbushina A."/>
            <person name="Walker B."/>
            <person name="Young S.K."/>
            <person name="Zeng Q."/>
            <person name="Gargeya S."/>
            <person name="Fitzgerald M."/>
            <person name="Haas B."/>
            <person name="Abouelleil A."/>
            <person name="Allen A.W."/>
            <person name="Alvarado L."/>
            <person name="Arachchi H.M."/>
            <person name="Berlin A.M."/>
            <person name="Chapman S.B."/>
            <person name="Gainer-Dewar J."/>
            <person name="Goldberg J."/>
            <person name="Griggs A."/>
            <person name="Gujja S."/>
            <person name="Hansen M."/>
            <person name="Howarth C."/>
            <person name="Imamovic A."/>
            <person name="Ireland A."/>
            <person name="Larimer J."/>
            <person name="McCowan C."/>
            <person name="Murphy C."/>
            <person name="Pearson M."/>
            <person name="Poon T.W."/>
            <person name="Priest M."/>
            <person name="Roberts A."/>
            <person name="Saif S."/>
            <person name="Shea T."/>
            <person name="Sisk P."/>
            <person name="Sykes S."/>
            <person name="Wortman J."/>
            <person name="Nusbaum C."/>
            <person name="Birren B."/>
        </authorList>
    </citation>
    <scope>NUCLEOTIDE SEQUENCE [LARGE SCALE GENOMIC DNA]</scope>
    <source>
        <strain evidence="2 3">CBS 110553</strain>
    </source>
</reference>
<keyword evidence="1" id="KW-1133">Transmembrane helix</keyword>
<protein>
    <submittedName>
        <fullName evidence="2">Uncharacterized protein</fullName>
    </submittedName>
</protein>
<dbReference type="OrthoDB" id="5819582at2759"/>
<feature type="transmembrane region" description="Helical" evidence="1">
    <location>
        <begin position="115"/>
        <end position="136"/>
    </location>
</feature>